<dbReference type="SUPFAM" id="SSF55785">
    <property type="entry name" value="PYP-like sensor domain (PAS domain)"/>
    <property type="match status" value="1"/>
</dbReference>
<dbReference type="GO" id="GO:0030295">
    <property type="term" value="F:protein kinase activator activity"/>
    <property type="evidence" value="ECO:0007669"/>
    <property type="project" value="TreeGrafter"/>
</dbReference>
<keyword evidence="11" id="KW-0472">Membrane</keyword>
<evidence type="ECO:0000256" key="3">
    <source>
        <dbReference type="ARBA" id="ARBA00011738"/>
    </source>
</evidence>
<keyword evidence="9 16" id="KW-0418">Kinase</keyword>
<dbReference type="RefSeq" id="WP_015193549.1">
    <property type="nucleotide sequence ID" value="NC_019748.1"/>
</dbReference>
<dbReference type="SUPFAM" id="SSF55874">
    <property type="entry name" value="ATPase domain of HSP90 chaperone/DNA topoisomerase II/histidine kinase"/>
    <property type="match status" value="1"/>
</dbReference>
<dbReference type="PROSITE" id="PS50046">
    <property type="entry name" value="PHYTOCHROME_2"/>
    <property type="match status" value="1"/>
</dbReference>
<evidence type="ECO:0000256" key="8">
    <source>
        <dbReference type="ARBA" id="ARBA00022679"/>
    </source>
</evidence>
<dbReference type="InterPro" id="IPR036890">
    <property type="entry name" value="HATPase_C_sf"/>
</dbReference>
<evidence type="ECO:0000256" key="1">
    <source>
        <dbReference type="ARBA" id="ARBA00000085"/>
    </source>
</evidence>
<dbReference type="PATRIC" id="fig|111780.3.peg.2438"/>
<dbReference type="InterPro" id="IPR005467">
    <property type="entry name" value="His_kinase_dom"/>
</dbReference>
<dbReference type="PRINTS" id="PR01033">
    <property type="entry name" value="PHYTOCHROME"/>
</dbReference>
<keyword evidence="6" id="KW-0597">Phosphoprotein</keyword>
<dbReference type="KEGG" id="scs:Sta7437_2340"/>
<dbReference type="CDD" id="cd00130">
    <property type="entry name" value="PAS"/>
    <property type="match status" value="1"/>
</dbReference>
<evidence type="ECO:0000313" key="16">
    <source>
        <dbReference type="EMBL" id="AFZ35881.1"/>
    </source>
</evidence>
<comment type="subunit">
    <text evidence="3">Homodimer.</text>
</comment>
<evidence type="ECO:0000256" key="7">
    <source>
        <dbReference type="ARBA" id="ARBA00022606"/>
    </source>
</evidence>
<dbReference type="InterPro" id="IPR003594">
    <property type="entry name" value="HATPase_dom"/>
</dbReference>
<dbReference type="FunFam" id="3.30.565.10:FF:000006">
    <property type="entry name" value="Sensor histidine kinase WalK"/>
    <property type="match status" value="1"/>
</dbReference>
<dbReference type="InterPro" id="IPR000014">
    <property type="entry name" value="PAS"/>
</dbReference>
<reference evidence="17" key="1">
    <citation type="journal article" date="2013" name="Proc. Natl. Acad. Sci. U.S.A.">
        <title>Improving the coverage of the cyanobacterial phylum using diversity-driven genome sequencing.</title>
        <authorList>
            <person name="Shih P.M."/>
            <person name="Wu D."/>
            <person name="Latifi A."/>
            <person name="Axen S.D."/>
            <person name="Fewer D.P."/>
            <person name="Talla E."/>
            <person name="Calteau A."/>
            <person name="Cai F."/>
            <person name="Tandeau de Marsac N."/>
            <person name="Rippka R."/>
            <person name="Herdman M."/>
            <person name="Sivonen K."/>
            <person name="Coursin T."/>
            <person name="Laurent T."/>
            <person name="Goodwin L."/>
            <person name="Nolan M."/>
            <person name="Davenport K.W."/>
            <person name="Han C.S."/>
            <person name="Rubin E.M."/>
            <person name="Eisen J.A."/>
            <person name="Woyke T."/>
            <person name="Gugger M."/>
            <person name="Kerfeld C.A."/>
        </authorList>
    </citation>
    <scope>NUCLEOTIDE SEQUENCE [LARGE SCALE GENOMIC DNA]</scope>
    <source>
        <strain evidence="17">ATCC 29371 / PCC 7437</strain>
    </source>
</reference>
<dbReference type="AlphaFoldDB" id="K9XUX5"/>
<accession>K9XUX5</accession>
<dbReference type="SMART" id="SM00065">
    <property type="entry name" value="GAF"/>
    <property type="match status" value="1"/>
</dbReference>
<dbReference type="InterPro" id="IPR050351">
    <property type="entry name" value="BphY/WalK/GraS-like"/>
</dbReference>
<dbReference type="GO" id="GO:0009584">
    <property type="term" value="P:detection of visible light"/>
    <property type="evidence" value="ECO:0007669"/>
    <property type="project" value="InterPro"/>
</dbReference>
<dbReference type="InterPro" id="IPR043150">
    <property type="entry name" value="Phytochrome_PHY_sf"/>
</dbReference>
<dbReference type="InterPro" id="IPR003018">
    <property type="entry name" value="GAF"/>
</dbReference>
<dbReference type="PROSITE" id="PS50109">
    <property type="entry name" value="HIS_KIN"/>
    <property type="match status" value="1"/>
</dbReference>
<evidence type="ECO:0000256" key="9">
    <source>
        <dbReference type="ARBA" id="ARBA00022777"/>
    </source>
</evidence>
<evidence type="ECO:0000256" key="4">
    <source>
        <dbReference type="ARBA" id="ARBA00012438"/>
    </source>
</evidence>
<dbReference type="Proteomes" id="UP000010473">
    <property type="component" value="Chromosome"/>
</dbReference>
<dbReference type="CDD" id="cd00082">
    <property type="entry name" value="HisKA"/>
    <property type="match status" value="1"/>
</dbReference>
<dbReference type="EC" id="2.7.13.3" evidence="4"/>
<dbReference type="InterPro" id="IPR036097">
    <property type="entry name" value="HisK_dim/P_sf"/>
</dbReference>
<dbReference type="SUPFAM" id="SSF55781">
    <property type="entry name" value="GAF domain-like"/>
    <property type="match status" value="2"/>
</dbReference>
<keyword evidence="12" id="KW-0675">Receptor</keyword>
<protein>
    <recommendedName>
        <fullName evidence="4">histidine kinase</fullName>
        <ecNumber evidence="4">2.7.13.3</ecNumber>
    </recommendedName>
</protein>
<dbReference type="GO" id="GO:0006355">
    <property type="term" value="P:regulation of DNA-templated transcription"/>
    <property type="evidence" value="ECO:0007669"/>
    <property type="project" value="InterPro"/>
</dbReference>
<dbReference type="Pfam" id="PF00360">
    <property type="entry name" value="PHY"/>
    <property type="match status" value="1"/>
</dbReference>
<comment type="similarity">
    <text evidence="2">In the N-terminal section; belongs to the phytochrome family.</text>
</comment>
<comment type="catalytic activity">
    <reaction evidence="1">
        <text>ATP + protein L-histidine = ADP + protein N-phospho-L-histidine.</text>
        <dbReference type="EC" id="2.7.13.3"/>
    </reaction>
</comment>
<dbReference type="GO" id="GO:0000156">
    <property type="term" value="F:phosphorelay response regulator activity"/>
    <property type="evidence" value="ECO:0007669"/>
    <property type="project" value="TreeGrafter"/>
</dbReference>
<gene>
    <name evidence="16" type="ordered locus">Sta7437_2340</name>
</gene>
<dbReference type="Pfam" id="PF02518">
    <property type="entry name" value="HATPase_c"/>
    <property type="match status" value="1"/>
</dbReference>
<dbReference type="Gene3D" id="3.30.450.270">
    <property type="match status" value="1"/>
</dbReference>
<dbReference type="InterPro" id="IPR029016">
    <property type="entry name" value="GAF-like_dom_sf"/>
</dbReference>
<keyword evidence="17" id="KW-1185">Reference proteome</keyword>
<dbReference type="GO" id="GO:0000155">
    <property type="term" value="F:phosphorelay sensor kinase activity"/>
    <property type="evidence" value="ECO:0007669"/>
    <property type="project" value="InterPro"/>
</dbReference>
<evidence type="ECO:0000256" key="5">
    <source>
        <dbReference type="ARBA" id="ARBA00022543"/>
    </source>
</evidence>
<dbReference type="GO" id="GO:0007234">
    <property type="term" value="P:osmosensory signaling via phosphorelay pathway"/>
    <property type="evidence" value="ECO:0007669"/>
    <property type="project" value="TreeGrafter"/>
</dbReference>
<proteinExistence type="inferred from homology"/>
<dbReference type="InterPro" id="IPR016132">
    <property type="entry name" value="Phyto_chromo_attachment"/>
</dbReference>
<dbReference type="GO" id="GO:0009881">
    <property type="term" value="F:photoreceptor activity"/>
    <property type="evidence" value="ECO:0007669"/>
    <property type="project" value="UniProtKB-KW"/>
</dbReference>
<dbReference type="InterPro" id="IPR013654">
    <property type="entry name" value="PAS_2"/>
</dbReference>
<dbReference type="PANTHER" id="PTHR42878">
    <property type="entry name" value="TWO-COMPONENT HISTIDINE KINASE"/>
    <property type="match status" value="1"/>
</dbReference>
<dbReference type="Pfam" id="PF00512">
    <property type="entry name" value="HisKA"/>
    <property type="match status" value="1"/>
</dbReference>
<dbReference type="InterPro" id="IPR035965">
    <property type="entry name" value="PAS-like_dom_sf"/>
</dbReference>
<dbReference type="InterPro" id="IPR003661">
    <property type="entry name" value="HisK_dim/P_dom"/>
</dbReference>
<dbReference type="Gene3D" id="3.30.565.10">
    <property type="entry name" value="Histidine kinase-like ATPase, C-terminal domain"/>
    <property type="match status" value="1"/>
</dbReference>
<dbReference type="PANTHER" id="PTHR42878:SF15">
    <property type="entry name" value="BACTERIOPHYTOCHROME"/>
    <property type="match status" value="1"/>
</dbReference>
<dbReference type="OrthoDB" id="9760752at2"/>
<dbReference type="HOGENOM" id="CLU_000445_50_1_3"/>
<dbReference type="PROSITE" id="PS50112">
    <property type="entry name" value="PAS"/>
    <property type="match status" value="1"/>
</dbReference>
<keyword evidence="8" id="KW-0808">Transferase</keyword>
<dbReference type="Gene3D" id="3.30.450.20">
    <property type="entry name" value="PAS domain"/>
    <property type="match status" value="1"/>
</dbReference>
<dbReference type="SUPFAM" id="SSF47384">
    <property type="entry name" value="Homodimeric domain of signal transducing histidine kinase"/>
    <property type="match status" value="1"/>
</dbReference>
<dbReference type="Gene3D" id="1.10.287.130">
    <property type="match status" value="1"/>
</dbReference>
<evidence type="ECO:0000256" key="6">
    <source>
        <dbReference type="ARBA" id="ARBA00022553"/>
    </source>
</evidence>
<dbReference type="GO" id="GO:0016020">
    <property type="term" value="C:membrane"/>
    <property type="evidence" value="ECO:0007669"/>
    <property type="project" value="UniProtKB-SubCell"/>
</dbReference>
<keyword evidence="7" id="KW-0716">Sensory transduction</keyword>
<dbReference type="Pfam" id="PF08446">
    <property type="entry name" value="PAS_2"/>
    <property type="match status" value="1"/>
</dbReference>
<feature type="domain" description="Phytochrome chromophore attachment site" evidence="13">
    <location>
        <begin position="148"/>
        <end position="306"/>
    </location>
</feature>
<dbReference type="InterPro" id="IPR001294">
    <property type="entry name" value="Phytochrome"/>
</dbReference>
<dbReference type="EMBL" id="CP003653">
    <property type="protein sequence ID" value="AFZ35881.1"/>
    <property type="molecule type" value="Genomic_DNA"/>
</dbReference>
<dbReference type="SMART" id="SM00388">
    <property type="entry name" value="HisKA"/>
    <property type="match status" value="1"/>
</dbReference>
<evidence type="ECO:0000256" key="2">
    <source>
        <dbReference type="ARBA" id="ARBA00006402"/>
    </source>
</evidence>
<evidence type="ECO:0000313" key="17">
    <source>
        <dbReference type="Proteomes" id="UP000010473"/>
    </source>
</evidence>
<dbReference type="STRING" id="111780.Sta7437_2340"/>
<dbReference type="InterPro" id="IPR013515">
    <property type="entry name" value="Phytochrome_cen-reg"/>
</dbReference>
<feature type="domain" description="PAS" evidence="15">
    <location>
        <begin position="44"/>
        <end position="90"/>
    </location>
</feature>
<evidence type="ECO:0000259" key="14">
    <source>
        <dbReference type="PROSITE" id="PS50109"/>
    </source>
</evidence>
<name>K9XUX5_STAC7</name>
<keyword evidence="5" id="KW-0600">Photoreceptor protein</keyword>
<keyword evidence="10" id="KW-0157">Chromophore</keyword>
<evidence type="ECO:0000256" key="11">
    <source>
        <dbReference type="ARBA" id="ARBA00023136"/>
    </source>
</evidence>
<evidence type="ECO:0000259" key="13">
    <source>
        <dbReference type="PROSITE" id="PS50046"/>
    </source>
</evidence>
<feature type="domain" description="Histidine kinase" evidence="14">
    <location>
        <begin position="533"/>
        <end position="751"/>
    </location>
</feature>
<evidence type="ECO:0000256" key="10">
    <source>
        <dbReference type="ARBA" id="ARBA00022991"/>
    </source>
</evidence>
<dbReference type="SMART" id="SM00387">
    <property type="entry name" value="HATPase_c"/>
    <property type="match status" value="1"/>
</dbReference>
<evidence type="ECO:0000256" key="12">
    <source>
        <dbReference type="ARBA" id="ARBA00023170"/>
    </source>
</evidence>
<evidence type="ECO:0000259" key="15">
    <source>
        <dbReference type="PROSITE" id="PS50112"/>
    </source>
</evidence>
<dbReference type="Gene3D" id="3.30.450.40">
    <property type="match status" value="1"/>
</dbReference>
<sequence>MNSYNLTNAETLDLNNCDREPIHIPGSIQPHGVLIAFNYSDLIIIQVSNNTEKLLGYQPQELLGKNLFQLLDLQQVKTIQKCLEEDFSQVNPLKLEIKQQHFNGIVHRSLDDTVILELEPTNSTKELNFFSFHNLVKKPLDQIQNASNLTELTQIIAQEIQRITGFERVMIYRFNSESAGKVIAEAKTEKLTPYLGLYYPASDIPKQARELYILNLLRIIPDANYQPAQLTPLLNPVTNAPLDLSLSVLRSVSPIHIEYLNNMDVTASMSISLLKDQQLWGLIACHHSTPKYISYETRTICEFLGQIMSLELTSKEDNENLDYKLKLKSLQAKLVESISQSENLLDSLLATNDHLLQLVNAQGVAICLNQSITTRGKTPSSEQIQALWNWVSEKIENETIFYTDQLIQQYPIATEIKDVASGLLVLVISKVQKTYLMWFRPEVIQTVKWGGNPHKPVERSEKDNLRISPRKSFELWQETVQLKALPWQRCEIEAAIELKNNIVGIVLRKAEELAQINQELTRSNNELDAFAYLASHDLKEPLRGIHNYSSFLLEDYGSILNEDGVSKLQTLMRLTQRMENLINSLLHYSRLGRVELILKETDLNQLLNPIIETIKISFKEQQIDIFIPRRLPTIKCDRIQIGELFTNLITNAIKYNDKPVKSIEIGWQQEEVLPEQSDWQFYIKDNGIGIREKHQEVIFRIFKRLHPTNRYGGGTGAGLTIAQKIVERHFGKIWVESIYGQGSTFYFTIPQ</sequence>
<dbReference type="eggNOG" id="COG4251">
    <property type="taxonomic scope" value="Bacteria"/>
</dbReference>
<dbReference type="Pfam" id="PF01590">
    <property type="entry name" value="GAF"/>
    <property type="match status" value="1"/>
</dbReference>
<organism evidence="16 17">
    <name type="scientific">Stanieria cyanosphaera (strain ATCC 29371 / PCC 7437)</name>
    <dbReference type="NCBI Taxonomy" id="111780"/>
    <lineage>
        <taxon>Bacteria</taxon>
        <taxon>Bacillati</taxon>
        <taxon>Cyanobacteriota</taxon>
        <taxon>Cyanophyceae</taxon>
        <taxon>Pleurocapsales</taxon>
        <taxon>Dermocarpellaceae</taxon>
        <taxon>Stanieria</taxon>
    </lineage>
</organism>